<dbReference type="InterPro" id="IPR036412">
    <property type="entry name" value="HAD-like_sf"/>
</dbReference>
<dbReference type="CDD" id="cd07527">
    <property type="entry name" value="HAD_ScGPP-like"/>
    <property type="match status" value="1"/>
</dbReference>
<proteinExistence type="predicted"/>
<gene>
    <name evidence="1" type="ORF">RNJ44_00629</name>
</gene>
<protein>
    <submittedName>
        <fullName evidence="1">2-deoxyglucose-6-phosphate phosphatase 2</fullName>
    </submittedName>
</protein>
<dbReference type="SFLD" id="SFLDG01129">
    <property type="entry name" value="C1.5:_HAD__Beta-PGM__Phosphata"/>
    <property type="match status" value="1"/>
</dbReference>
<dbReference type="InterPro" id="IPR006439">
    <property type="entry name" value="HAD-SF_hydro_IA"/>
</dbReference>
<sequence length="249" mass="27719">MTATKDNQFTVNVCLFDLDGTIVSTTVAAEAAWRKLCAEHNVDPEELFKISHGSRTSEMLAKFFPKIDNTDNKGVIALEKSMAEDYLDTVTLIKNAPELLKQLDVNPETGDKWEDRKWAIVTSGSPVLAFSWFKSILKDVGKPDVFITSFDVSQGKPHPEGYSRARDLLCEKWHYNKSDAKSVVFEDAPVGIQAGKAMGATTIGITSSYDKEVLFEAGADFVVKDLSQVKIIENNKNHVTFEVIDPIRR</sequence>
<dbReference type="SFLD" id="SFLDS00003">
    <property type="entry name" value="Haloacid_Dehalogenase"/>
    <property type="match status" value="1"/>
</dbReference>
<dbReference type="InterPro" id="IPR023198">
    <property type="entry name" value="PGP-like_dom2"/>
</dbReference>
<dbReference type="InterPro" id="IPR023214">
    <property type="entry name" value="HAD_sf"/>
</dbReference>
<dbReference type="PANTHER" id="PTHR43481:SF9">
    <property type="entry name" value="2-DEOXYGLUCOSE-6-PHOSPHATE PHOSPHATASE 1-RELATED"/>
    <property type="match status" value="1"/>
</dbReference>
<dbReference type="SUPFAM" id="SSF56784">
    <property type="entry name" value="HAD-like"/>
    <property type="match status" value="1"/>
</dbReference>
<dbReference type="Gene3D" id="1.10.150.240">
    <property type="entry name" value="Putative phosphatase, domain 2"/>
    <property type="match status" value="1"/>
</dbReference>
<accession>A0ABR4NRP9</accession>
<name>A0ABR4NRP9_9SACH</name>
<dbReference type="PANTHER" id="PTHR43481">
    <property type="entry name" value="FRUCTOSE-1-PHOSPHATE PHOSPHATASE"/>
    <property type="match status" value="1"/>
</dbReference>
<evidence type="ECO:0000313" key="1">
    <source>
        <dbReference type="EMBL" id="KAL3230990.1"/>
    </source>
</evidence>
<reference evidence="1 2" key="1">
    <citation type="submission" date="2024-05" db="EMBL/GenBank/DDBJ databases">
        <title>Long read based assembly of the Candida bracarensis genome reveals expanded adhesin content.</title>
        <authorList>
            <person name="Marcet-Houben M."/>
            <person name="Ksiezopolska E."/>
            <person name="Gabaldon T."/>
        </authorList>
    </citation>
    <scope>NUCLEOTIDE SEQUENCE [LARGE SCALE GENOMIC DNA]</scope>
    <source>
        <strain evidence="1 2">CBM6</strain>
    </source>
</reference>
<dbReference type="Proteomes" id="UP001623330">
    <property type="component" value="Unassembled WGS sequence"/>
</dbReference>
<comment type="caution">
    <text evidence="1">The sequence shown here is derived from an EMBL/GenBank/DDBJ whole genome shotgun (WGS) entry which is preliminary data.</text>
</comment>
<dbReference type="NCBIfam" id="TIGR01509">
    <property type="entry name" value="HAD-SF-IA-v3"/>
    <property type="match status" value="1"/>
</dbReference>
<dbReference type="Gene3D" id="3.40.50.1000">
    <property type="entry name" value="HAD superfamily/HAD-like"/>
    <property type="match status" value="1"/>
</dbReference>
<evidence type="ECO:0000313" key="2">
    <source>
        <dbReference type="Proteomes" id="UP001623330"/>
    </source>
</evidence>
<dbReference type="InterPro" id="IPR051806">
    <property type="entry name" value="HAD-like_SPP"/>
</dbReference>
<organism evidence="1 2">
    <name type="scientific">Nakaseomyces bracarensis</name>
    <dbReference type="NCBI Taxonomy" id="273131"/>
    <lineage>
        <taxon>Eukaryota</taxon>
        <taxon>Fungi</taxon>
        <taxon>Dikarya</taxon>
        <taxon>Ascomycota</taxon>
        <taxon>Saccharomycotina</taxon>
        <taxon>Saccharomycetes</taxon>
        <taxon>Saccharomycetales</taxon>
        <taxon>Saccharomycetaceae</taxon>
        <taxon>Nakaseomyces</taxon>
    </lineage>
</organism>
<dbReference type="Pfam" id="PF00702">
    <property type="entry name" value="Hydrolase"/>
    <property type="match status" value="1"/>
</dbReference>
<dbReference type="EMBL" id="JBEVYD010000008">
    <property type="protein sequence ID" value="KAL3230990.1"/>
    <property type="molecule type" value="Genomic_DNA"/>
</dbReference>
<keyword evidence="2" id="KW-1185">Reference proteome</keyword>